<name>A0A369JM55_HYPMA</name>
<protein>
    <submittedName>
        <fullName evidence="2">Uncharacterized protein</fullName>
    </submittedName>
</protein>
<reference evidence="2" key="1">
    <citation type="submission" date="2018-04" db="EMBL/GenBank/DDBJ databases">
        <title>Whole genome sequencing of Hypsizygus marmoreus.</title>
        <authorList>
            <person name="Choi I.-G."/>
            <person name="Min B."/>
            <person name="Kim J.-G."/>
            <person name="Kim S."/>
            <person name="Oh Y.-L."/>
            <person name="Kong W.-S."/>
            <person name="Park H."/>
            <person name="Jeong J."/>
            <person name="Song E.-S."/>
        </authorList>
    </citation>
    <scope>NUCLEOTIDE SEQUENCE [LARGE SCALE GENOMIC DNA]</scope>
    <source>
        <strain evidence="2">51987-8</strain>
    </source>
</reference>
<dbReference type="Proteomes" id="UP000076154">
    <property type="component" value="Unassembled WGS sequence"/>
</dbReference>
<evidence type="ECO:0000313" key="3">
    <source>
        <dbReference type="Proteomes" id="UP000076154"/>
    </source>
</evidence>
<evidence type="ECO:0000256" key="1">
    <source>
        <dbReference type="SAM" id="MobiDB-lite"/>
    </source>
</evidence>
<sequence length="158" mass="17181">MCPARRSKTPSTINGCKTPPSVDKARHCARLIRFRAIRSPFATAPSLVRSFCGLSNAGVMKQNTVANEASALTHSPLAHWILHHPQSYSHPLDTPPHLRHSEVAARTSVEHTPLPTDGPLHVHPRPSPTAKCPVPHFPPARPSLRFSSNSAAHRGLES</sequence>
<gene>
    <name evidence="2" type="ORF">Hypma_011281</name>
</gene>
<dbReference type="EMBL" id="LUEZ02000054">
    <property type="protein sequence ID" value="RDB21637.1"/>
    <property type="molecule type" value="Genomic_DNA"/>
</dbReference>
<accession>A0A369JM55</accession>
<dbReference type="AlphaFoldDB" id="A0A369JM55"/>
<dbReference type="InParanoid" id="A0A369JM55"/>
<organism evidence="2 3">
    <name type="scientific">Hypsizygus marmoreus</name>
    <name type="common">White beech mushroom</name>
    <name type="synonym">Agaricus marmoreus</name>
    <dbReference type="NCBI Taxonomy" id="39966"/>
    <lineage>
        <taxon>Eukaryota</taxon>
        <taxon>Fungi</taxon>
        <taxon>Dikarya</taxon>
        <taxon>Basidiomycota</taxon>
        <taxon>Agaricomycotina</taxon>
        <taxon>Agaricomycetes</taxon>
        <taxon>Agaricomycetidae</taxon>
        <taxon>Agaricales</taxon>
        <taxon>Tricholomatineae</taxon>
        <taxon>Lyophyllaceae</taxon>
        <taxon>Hypsizygus</taxon>
    </lineage>
</organism>
<keyword evidence="3" id="KW-1185">Reference proteome</keyword>
<feature type="region of interest" description="Disordered" evidence="1">
    <location>
        <begin position="111"/>
        <end position="158"/>
    </location>
</feature>
<proteinExistence type="predicted"/>
<comment type="caution">
    <text evidence="2">The sequence shown here is derived from an EMBL/GenBank/DDBJ whole genome shotgun (WGS) entry which is preliminary data.</text>
</comment>
<evidence type="ECO:0000313" key="2">
    <source>
        <dbReference type="EMBL" id="RDB21637.1"/>
    </source>
</evidence>